<evidence type="ECO:0000256" key="1">
    <source>
        <dbReference type="ARBA" id="ARBA00022801"/>
    </source>
</evidence>
<dbReference type="Gene3D" id="3.60.40.10">
    <property type="entry name" value="PPM-type phosphatase domain"/>
    <property type="match status" value="1"/>
</dbReference>
<dbReference type="InterPro" id="IPR003594">
    <property type="entry name" value="HATPase_dom"/>
</dbReference>
<dbReference type="InterPro" id="IPR013656">
    <property type="entry name" value="PAS_4"/>
</dbReference>
<dbReference type="Proteomes" id="UP000034196">
    <property type="component" value="Unassembled WGS sequence"/>
</dbReference>
<dbReference type="FunFam" id="3.30.450.40:FF:000035">
    <property type="entry name" value="PAS sensor protein"/>
    <property type="match status" value="1"/>
</dbReference>
<dbReference type="SMART" id="SM00091">
    <property type="entry name" value="PAS"/>
    <property type="match status" value="2"/>
</dbReference>
<dbReference type="EMBL" id="LAVA02000067">
    <property type="protein sequence ID" value="OIJ64981.1"/>
    <property type="molecule type" value="Genomic_DNA"/>
</dbReference>
<dbReference type="Pfam" id="PF00989">
    <property type="entry name" value="PAS"/>
    <property type="match status" value="1"/>
</dbReference>
<organism evidence="3 4">
    <name type="scientific">Streptomyces mangrovisoli</name>
    <dbReference type="NCBI Taxonomy" id="1428628"/>
    <lineage>
        <taxon>Bacteria</taxon>
        <taxon>Bacillati</taxon>
        <taxon>Actinomycetota</taxon>
        <taxon>Actinomycetes</taxon>
        <taxon>Kitasatosporales</taxon>
        <taxon>Streptomycetaceae</taxon>
        <taxon>Streptomyces</taxon>
    </lineage>
</organism>
<dbReference type="InterPro" id="IPR013767">
    <property type="entry name" value="PAS_fold"/>
</dbReference>
<keyword evidence="1" id="KW-0378">Hydrolase</keyword>
<keyword evidence="4" id="KW-1185">Reference proteome</keyword>
<reference evidence="3" key="1">
    <citation type="submission" date="2016-10" db="EMBL/GenBank/DDBJ databases">
        <title>Genome sequence of Streptomyces mangrovisoli MUSC 149.</title>
        <authorList>
            <person name="Lee L.-H."/>
            <person name="Ser H.-L."/>
        </authorList>
    </citation>
    <scope>NUCLEOTIDE SEQUENCE [LARGE SCALE GENOMIC DNA]</scope>
    <source>
        <strain evidence="3">MUSC 149</strain>
    </source>
</reference>
<evidence type="ECO:0000259" key="2">
    <source>
        <dbReference type="PROSITE" id="PS50112"/>
    </source>
</evidence>
<dbReference type="SUPFAM" id="SSF55785">
    <property type="entry name" value="PYP-like sensor domain (PAS domain)"/>
    <property type="match status" value="2"/>
</dbReference>
<dbReference type="Pfam" id="PF07228">
    <property type="entry name" value="SpoIIE"/>
    <property type="match status" value="1"/>
</dbReference>
<dbReference type="RefSeq" id="WP_046592053.1">
    <property type="nucleotide sequence ID" value="NZ_LAVA02000067.1"/>
</dbReference>
<dbReference type="GO" id="GO:0006355">
    <property type="term" value="P:regulation of DNA-templated transcription"/>
    <property type="evidence" value="ECO:0007669"/>
    <property type="project" value="InterPro"/>
</dbReference>
<dbReference type="AlphaFoldDB" id="A0A1J4NUR9"/>
<evidence type="ECO:0000313" key="4">
    <source>
        <dbReference type="Proteomes" id="UP000034196"/>
    </source>
</evidence>
<evidence type="ECO:0000313" key="3">
    <source>
        <dbReference type="EMBL" id="OIJ64981.1"/>
    </source>
</evidence>
<dbReference type="Pfam" id="PF08448">
    <property type="entry name" value="PAS_4"/>
    <property type="match status" value="1"/>
</dbReference>
<dbReference type="FunFam" id="3.30.565.10:FF:000028">
    <property type="entry name" value="PAS sensor protein"/>
    <property type="match status" value="1"/>
</dbReference>
<dbReference type="InterPro" id="IPR003018">
    <property type="entry name" value="GAF"/>
</dbReference>
<dbReference type="SUPFAM" id="SSF55781">
    <property type="entry name" value="GAF domain-like"/>
    <property type="match status" value="1"/>
</dbReference>
<name>A0A1J4NUR9_9ACTN</name>
<dbReference type="InterPro" id="IPR000014">
    <property type="entry name" value="PAS"/>
</dbReference>
<sequence length="819" mass="87025">MGLPGDASFLKAQPSEARFVLDSRGLVTQWSPSAERLLGYAADQAVGRHIASILDPQPPSGPRTDAAEDLVARHSDGRPVPVRAAVRLLTGSGDGLHWAVRLTQAAGTQTRQVPPTKADAAPDELDAALLRALLTDSPLGLQVIDADLRIARLNVSGPGVRGAVGEEAVGRPIRDVAPGLVDDAIEQRIRHVLAHGQPVIALRHVGRPPTDPHHDHVYTVTLLPLRAENQDILGVLVASQDVTEQERANARLDLVVEAGTRIGTTLDVTATAEELAAVVVPALADIATVDVLEDVLHGEAFPPGPLNAQVPMRRVAFATAHRRDTPPAWNPGERVRYLLPSFVTSLTELRPVLVPHLHQQELPGDDPRSALIRADGAHSLMVLPLACRGVVLGLASFYRLQNPGPYQESDLRLAGEVCARAALAIDNARQYTRERDAALTLQRTFLPRSLPPQNAVEVAWRHDPATGRRPGDWFDVIPVSGARVALVAGRTAGQGIGAAAAMGQLRMTISTLAAQDFAPDELLGRLHDMVTAQTGQPATEADPATGPGPGPMQGATCTYAVYDPLSRRCTVALAGQLPPVIVDPHGTVTIPDAPQGPALGTGHPPYRTFTMTLPEASTLVLCTTSPTGPGHGVCLTAAAVREALGGDPQRPLDAACAALAEAHHSDDAGFLVLLARTRSLAADRSAVMALPSDPEVVATARSWSLRQLALWGLEELGFVTELIVSELVTNTIRHAAEPITLRLIHDRTLICEVSDGSSTAPHLRYAYESDEGGRGLFLIAQLAHRWGTRYSDRGKTIWTEQLLPRSGPGAEDATGLDSH</sequence>
<dbReference type="Gene3D" id="3.30.565.10">
    <property type="entry name" value="Histidine kinase-like ATPase, C-terminal domain"/>
    <property type="match status" value="1"/>
</dbReference>
<dbReference type="PROSITE" id="PS50112">
    <property type="entry name" value="PAS"/>
    <property type="match status" value="1"/>
</dbReference>
<proteinExistence type="predicted"/>
<dbReference type="SMART" id="SM00331">
    <property type="entry name" value="PP2C_SIG"/>
    <property type="match status" value="1"/>
</dbReference>
<comment type="caution">
    <text evidence="3">The sequence shown here is derived from an EMBL/GenBank/DDBJ whole genome shotgun (WGS) entry which is preliminary data.</text>
</comment>
<dbReference type="InterPro" id="IPR029016">
    <property type="entry name" value="GAF-like_dom_sf"/>
</dbReference>
<dbReference type="InterPro" id="IPR036457">
    <property type="entry name" value="PPM-type-like_dom_sf"/>
</dbReference>
<dbReference type="Gene3D" id="3.30.450.20">
    <property type="entry name" value="PAS domain"/>
    <property type="match status" value="2"/>
</dbReference>
<dbReference type="InterPro" id="IPR035965">
    <property type="entry name" value="PAS-like_dom_sf"/>
</dbReference>
<dbReference type="CDD" id="cd16936">
    <property type="entry name" value="HATPase_RsbW-like"/>
    <property type="match status" value="1"/>
</dbReference>
<gene>
    <name evidence="3" type="ORF">WN71_026235</name>
</gene>
<dbReference type="NCBIfam" id="TIGR00229">
    <property type="entry name" value="sensory_box"/>
    <property type="match status" value="2"/>
</dbReference>
<dbReference type="CDD" id="cd00130">
    <property type="entry name" value="PAS"/>
    <property type="match status" value="1"/>
</dbReference>
<dbReference type="InterPro" id="IPR052016">
    <property type="entry name" value="Bact_Sigma-Reg"/>
</dbReference>
<dbReference type="PANTHER" id="PTHR43156">
    <property type="entry name" value="STAGE II SPORULATION PROTEIN E-RELATED"/>
    <property type="match status" value="1"/>
</dbReference>
<dbReference type="InterPro" id="IPR036890">
    <property type="entry name" value="HATPase_C_sf"/>
</dbReference>
<dbReference type="PANTHER" id="PTHR43156:SF2">
    <property type="entry name" value="STAGE II SPORULATION PROTEIN E"/>
    <property type="match status" value="1"/>
</dbReference>
<dbReference type="InterPro" id="IPR001932">
    <property type="entry name" value="PPM-type_phosphatase-like_dom"/>
</dbReference>
<dbReference type="Pfam" id="PF13581">
    <property type="entry name" value="HATPase_c_2"/>
    <property type="match status" value="1"/>
</dbReference>
<protein>
    <recommendedName>
        <fullName evidence="2">PAS domain-containing protein</fullName>
    </recommendedName>
</protein>
<dbReference type="Pfam" id="PF01590">
    <property type="entry name" value="GAF"/>
    <property type="match status" value="1"/>
</dbReference>
<feature type="domain" description="PAS" evidence="2">
    <location>
        <begin position="19"/>
        <end position="57"/>
    </location>
</feature>
<dbReference type="GO" id="GO:0016791">
    <property type="term" value="F:phosphatase activity"/>
    <property type="evidence" value="ECO:0007669"/>
    <property type="project" value="TreeGrafter"/>
</dbReference>
<dbReference type="OrthoDB" id="118142at2"/>
<dbReference type="SMART" id="SM00065">
    <property type="entry name" value="GAF"/>
    <property type="match status" value="1"/>
</dbReference>
<accession>A0A1J4NUR9</accession>
<dbReference type="Gene3D" id="3.30.450.40">
    <property type="match status" value="1"/>
</dbReference>
<dbReference type="STRING" id="1428628.WN71_026235"/>